<dbReference type="AlphaFoldDB" id="A0A318XJN6"/>
<evidence type="ECO:0000313" key="2">
    <source>
        <dbReference type="Proteomes" id="UP000248132"/>
    </source>
</evidence>
<accession>A0A318XJN6</accession>
<dbReference type="OrthoDB" id="25751at2"/>
<dbReference type="RefSeq" id="WP_110462771.1">
    <property type="nucleotide sequence ID" value="NZ_QKMR01000017.1"/>
</dbReference>
<reference evidence="1 2" key="1">
    <citation type="submission" date="2018-06" db="EMBL/GenBank/DDBJ databases">
        <title>Genomic Encyclopedia of Type Strains, Phase I: the one thousand microbial genomes (KMG-I) project.</title>
        <authorList>
            <person name="Kyrpides N."/>
        </authorList>
    </citation>
    <scope>NUCLEOTIDE SEQUENCE [LARGE SCALE GENOMIC DNA]</scope>
    <source>
        <strain evidence="1 2">DSM 19573</strain>
    </source>
</reference>
<dbReference type="EMBL" id="QKMR01000017">
    <property type="protein sequence ID" value="PYG86746.1"/>
    <property type="molecule type" value="Genomic_DNA"/>
</dbReference>
<gene>
    <name evidence="1" type="ORF">LY28_02772</name>
</gene>
<proteinExistence type="predicted"/>
<evidence type="ECO:0000313" key="1">
    <source>
        <dbReference type="EMBL" id="PYG86746.1"/>
    </source>
</evidence>
<sequence>MARFNGFGDYMFSLLFTPLRKGRNAANQFYIFFKVIGKLFDDSKRDLFRVRAESIIISASELMLNEHGKDRGMLRLKGEDIETYRTRLSMKAIIAEKAGTKEGVLLAVKAMGYEESYIEPMYLSDPTRWAEFIVFLQSKMQSPINDLYVIDTEVMKVKEASSKPNYGLSTEGIISISEEASSFMYEYPICNVLICGGDY</sequence>
<dbReference type="Proteomes" id="UP000248132">
    <property type="component" value="Unassembled WGS sequence"/>
</dbReference>
<comment type="caution">
    <text evidence="1">The sequence shown here is derived from an EMBL/GenBank/DDBJ whole genome shotgun (WGS) entry which is preliminary data.</text>
</comment>
<organism evidence="1 2">
    <name type="scientific">Ruminiclostridium sufflavum DSM 19573</name>
    <dbReference type="NCBI Taxonomy" id="1121337"/>
    <lineage>
        <taxon>Bacteria</taxon>
        <taxon>Bacillati</taxon>
        <taxon>Bacillota</taxon>
        <taxon>Clostridia</taxon>
        <taxon>Eubacteriales</taxon>
        <taxon>Oscillospiraceae</taxon>
        <taxon>Ruminiclostridium</taxon>
    </lineage>
</organism>
<name>A0A318XJN6_9FIRM</name>
<protein>
    <submittedName>
        <fullName evidence="1">Uncharacterized protein</fullName>
    </submittedName>
</protein>
<keyword evidence="2" id="KW-1185">Reference proteome</keyword>